<dbReference type="EMBL" id="JAESIY010000003">
    <property type="protein sequence ID" value="MBL3655744.1"/>
    <property type="molecule type" value="Genomic_DNA"/>
</dbReference>
<dbReference type="AlphaFoldDB" id="A0A937F7K3"/>
<dbReference type="CDD" id="cd00293">
    <property type="entry name" value="USP-like"/>
    <property type="match status" value="1"/>
</dbReference>
<comment type="caution">
    <text evidence="2">The sequence shown here is derived from an EMBL/GenBank/DDBJ whole genome shotgun (WGS) entry which is preliminary data.</text>
</comment>
<evidence type="ECO:0000313" key="2">
    <source>
        <dbReference type="EMBL" id="MBL3655744.1"/>
    </source>
</evidence>
<gene>
    <name evidence="2" type="ORF">JL102_06365</name>
</gene>
<dbReference type="InterPro" id="IPR006016">
    <property type="entry name" value="UspA"/>
</dbReference>
<keyword evidence="3" id="KW-1185">Reference proteome</keyword>
<dbReference type="Pfam" id="PF00582">
    <property type="entry name" value="Usp"/>
    <property type="match status" value="1"/>
</dbReference>
<name>A0A937F7K3_9BACT</name>
<evidence type="ECO:0000313" key="3">
    <source>
        <dbReference type="Proteomes" id="UP000659388"/>
    </source>
</evidence>
<feature type="domain" description="UspA" evidence="1">
    <location>
        <begin position="6"/>
        <end position="144"/>
    </location>
</feature>
<evidence type="ECO:0000259" key="1">
    <source>
        <dbReference type="Pfam" id="PF00582"/>
    </source>
</evidence>
<sequence>MDARGKEILVPVDFTMAAKYGIDTAVRLANRLHTKIHLVNFIPPPDDKIKENIHVEDVLSSSINLLKENQGKLTELVHAVGSLNNNVFSEIKIDRFASGIKKQLKNKNIGLIVMGLNGHLSIGDTLCQNKRANDIIRLGCPVMVCNEHVDALIEAESILVSMDEDSYLNDNFDKFVSLTKNIFSKWHFIHVNHRNDKKLWNRDDLKNFIDKHEMSSASYEVVDSDDKEATIIEYAEKTNAECVAVNRHGKTSSFKDCQVEKLVGEIRFPVFIY</sequence>
<accession>A0A937F7K3</accession>
<dbReference type="RefSeq" id="WP_202243428.1">
    <property type="nucleotide sequence ID" value="NZ_JAESIY010000003.1"/>
</dbReference>
<organism evidence="2 3">
    <name type="scientific">Fulvivirga sediminis</name>
    <dbReference type="NCBI Taxonomy" id="2803949"/>
    <lineage>
        <taxon>Bacteria</taxon>
        <taxon>Pseudomonadati</taxon>
        <taxon>Bacteroidota</taxon>
        <taxon>Cytophagia</taxon>
        <taxon>Cytophagales</taxon>
        <taxon>Fulvivirgaceae</taxon>
        <taxon>Fulvivirga</taxon>
    </lineage>
</organism>
<reference evidence="2" key="1">
    <citation type="submission" date="2021-01" db="EMBL/GenBank/DDBJ databases">
        <title>Fulvivirga kasyanovii gen. nov., sp nov., a novel member of the phylum Bacteroidetes isolated from seawater in a mussel farm.</title>
        <authorList>
            <person name="Zhao L.-H."/>
            <person name="Wang Z.-J."/>
        </authorList>
    </citation>
    <scope>NUCLEOTIDE SEQUENCE</scope>
    <source>
        <strain evidence="2">2943</strain>
    </source>
</reference>
<protein>
    <submittedName>
        <fullName evidence="2">Universal stress protein</fullName>
    </submittedName>
</protein>
<dbReference type="Gene3D" id="3.40.50.12370">
    <property type="match status" value="1"/>
</dbReference>
<proteinExistence type="predicted"/>
<dbReference type="Proteomes" id="UP000659388">
    <property type="component" value="Unassembled WGS sequence"/>
</dbReference>
<dbReference type="SUPFAM" id="SSF52402">
    <property type="entry name" value="Adenine nucleotide alpha hydrolases-like"/>
    <property type="match status" value="2"/>
</dbReference>